<feature type="domain" description="Superoxide dismutase copper/zinc binding" evidence="3">
    <location>
        <begin position="37"/>
        <end position="95"/>
    </location>
</feature>
<feature type="transmembrane region" description="Helical" evidence="1">
    <location>
        <begin position="287"/>
        <end position="305"/>
    </location>
</feature>
<dbReference type="GO" id="GO:0006801">
    <property type="term" value="P:superoxide metabolic process"/>
    <property type="evidence" value="ECO:0007669"/>
    <property type="project" value="InterPro"/>
</dbReference>
<feature type="chain" id="PRO_5032494008" description="Superoxide dismutase copper/zinc binding domain-containing protein" evidence="2">
    <location>
        <begin position="20"/>
        <end position="504"/>
    </location>
</feature>
<evidence type="ECO:0000256" key="1">
    <source>
        <dbReference type="SAM" id="Phobius"/>
    </source>
</evidence>
<evidence type="ECO:0000313" key="5">
    <source>
        <dbReference type="Proteomes" id="UP000663845"/>
    </source>
</evidence>
<dbReference type="InterPro" id="IPR036423">
    <property type="entry name" value="SOD-like_Cu/Zn_dom_sf"/>
</dbReference>
<accession>A0A814BQI8</accession>
<keyword evidence="1" id="KW-0472">Membrane</keyword>
<keyword evidence="1" id="KW-1133">Transmembrane helix</keyword>
<reference evidence="4" key="1">
    <citation type="submission" date="2021-02" db="EMBL/GenBank/DDBJ databases">
        <authorList>
            <person name="Nowell W R."/>
        </authorList>
    </citation>
    <scope>NUCLEOTIDE SEQUENCE</scope>
</reference>
<sequence length="504" mass="53576">MKLLLVAFCILLFIYNGQSSLIATANLHVDSAAIGIGTLLFHQRDANSPVRIVGLIDGLKSNTVHGFHVHRDALGQDQLNCTAAGPHFNPYNTLHLELYTMLIFTIIILLFTIFNHAQCAITASAVLYGDNSPKSYGTLTFTQNDENSAVHITGTLSGLNATSSHGFHVHVNPVSNGSPNCTAAGPHFNPYNTLHGPRTANIMNRHVGDLGNLTTDANGMVKVDINDSIIQLGYNNRSIVDRTIVVHLLRDDGGMGGFSDSTTTGNAGARILCGLIIKSSAFDIKPTILYTMFTFTIAILFFTIFNHAQCTITASAVLYGDHSSSSHGTLTFTQNDENSAVHITGTLSGLNATSSHGFHVHVNPVSDGSPNCTAAGPHFNPYNTLHGPPTASITSRHVGDLGNLTTDASGTVNVNIQDSIIQLGYNNRSIVDRTIVVHLFRDDGGQGGHADSNTTGNAGARILCGLIKSNALNIKPTINAGIRILYDITTIVKSTGLNLAGFNN</sequence>
<dbReference type="Pfam" id="PF00080">
    <property type="entry name" value="Sod_Cu"/>
    <property type="match status" value="3"/>
</dbReference>
<feature type="domain" description="Superoxide dismutase copper/zinc binding" evidence="3">
    <location>
        <begin position="136"/>
        <end position="276"/>
    </location>
</feature>
<evidence type="ECO:0000313" key="4">
    <source>
        <dbReference type="EMBL" id="CAF0931971.1"/>
    </source>
</evidence>
<dbReference type="PANTHER" id="PTHR10003">
    <property type="entry name" value="SUPEROXIDE DISMUTASE CU-ZN -RELATED"/>
    <property type="match status" value="1"/>
</dbReference>
<evidence type="ECO:0000259" key="3">
    <source>
        <dbReference type="Pfam" id="PF00080"/>
    </source>
</evidence>
<dbReference type="SUPFAM" id="SSF49329">
    <property type="entry name" value="Cu,Zn superoxide dismutase-like"/>
    <property type="match status" value="3"/>
</dbReference>
<dbReference type="AlphaFoldDB" id="A0A814BQI8"/>
<feature type="domain" description="Superoxide dismutase copper/zinc binding" evidence="3">
    <location>
        <begin position="327"/>
        <end position="467"/>
    </location>
</feature>
<gene>
    <name evidence="4" type="ORF">JYZ213_LOCUS12223</name>
</gene>
<keyword evidence="1" id="KW-0812">Transmembrane</keyword>
<organism evidence="4 5">
    <name type="scientific">Adineta steineri</name>
    <dbReference type="NCBI Taxonomy" id="433720"/>
    <lineage>
        <taxon>Eukaryota</taxon>
        <taxon>Metazoa</taxon>
        <taxon>Spiralia</taxon>
        <taxon>Gnathifera</taxon>
        <taxon>Rotifera</taxon>
        <taxon>Eurotatoria</taxon>
        <taxon>Bdelloidea</taxon>
        <taxon>Adinetida</taxon>
        <taxon>Adinetidae</taxon>
        <taxon>Adineta</taxon>
    </lineage>
</organism>
<comment type="caution">
    <text evidence="4">The sequence shown here is derived from an EMBL/GenBank/DDBJ whole genome shotgun (WGS) entry which is preliminary data.</text>
</comment>
<dbReference type="InterPro" id="IPR024134">
    <property type="entry name" value="SOD_Cu/Zn_/chaperone"/>
</dbReference>
<protein>
    <recommendedName>
        <fullName evidence="3">Superoxide dismutase copper/zinc binding domain-containing protein</fullName>
    </recommendedName>
</protein>
<dbReference type="Gene3D" id="2.60.40.200">
    <property type="entry name" value="Superoxide dismutase, copper/zinc binding domain"/>
    <property type="match status" value="3"/>
</dbReference>
<keyword evidence="2" id="KW-0732">Signal</keyword>
<feature type="transmembrane region" description="Helical" evidence="1">
    <location>
        <begin position="96"/>
        <end position="114"/>
    </location>
</feature>
<dbReference type="Proteomes" id="UP000663845">
    <property type="component" value="Unassembled WGS sequence"/>
</dbReference>
<dbReference type="CDD" id="cd00305">
    <property type="entry name" value="Cu-Zn_Superoxide_Dismutase"/>
    <property type="match status" value="2"/>
</dbReference>
<dbReference type="InterPro" id="IPR001424">
    <property type="entry name" value="SOD_Cu_Zn_dom"/>
</dbReference>
<dbReference type="EMBL" id="CAJNOG010000094">
    <property type="protein sequence ID" value="CAF0931971.1"/>
    <property type="molecule type" value="Genomic_DNA"/>
</dbReference>
<proteinExistence type="predicted"/>
<name>A0A814BQI8_9BILA</name>
<evidence type="ECO:0000256" key="2">
    <source>
        <dbReference type="SAM" id="SignalP"/>
    </source>
</evidence>
<dbReference type="GO" id="GO:0005507">
    <property type="term" value="F:copper ion binding"/>
    <property type="evidence" value="ECO:0007669"/>
    <property type="project" value="InterPro"/>
</dbReference>
<dbReference type="PRINTS" id="PR00068">
    <property type="entry name" value="CUZNDISMTASE"/>
</dbReference>
<feature type="signal peptide" evidence="2">
    <location>
        <begin position="1"/>
        <end position="19"/>
    </location>
</feature>